<proteinExistence type="predicted"/>
<comment type="caution">
    <text evidence="1">The sequence shown here is derived from an EMBL/GenBank/DDBJ whole genome shotgun (WGS) entry which is preliminary data.</text>
</comment>
<organism evidence="1 2">
    <name type="scientific">Batillaria attramentaria</name>
    <dbReference type="NCBI Taxonomy" id="370345"/>
    <lineage>
        <taxon>Eukaryota</taxon>
        <taxon>Metazoa</taxon>
        <taxon>Spiralia</taxon>
        <taxon>Lophotrochozoa</taxon>
        <taxon>Mollusca</taxon>
        <taxon>Gastropoda</taxon>
        <taxon>Caenogastropoda</taxon>
        <taxon>Sorbeoconcha</taxon>
        <taxon>Cerithioidea</taxon>
        <taxon>Batillariidae</taxon>
        <taxon>Batillaria</taxon>
    </lineage>
</organism>
<dbReference type="EMBL" id="JACVVK020000077">
    <property type="protein sequence ID" value="KAK7495123.1"/>
    <property type="molecule type" value="Genomic_DNA"/>
</dbReference>
<sequence>MPAIYRSSANVYNLGHVCACERASLCFHLMLVIQVTKRLSCSPESTNYCSNILKKKLKSGLQIPPFTSQQLHSRKTLRTGRQVGTSTLQWLQSKPLISGPLMPGTPHRLRLKKLRIRP</sequence>
<dbReference type="Proteomes" id="UP001519460">
    <property type="component" value="Unassembled WGS sequence"/>
</dbReference>
<accession>A0ABD0L768</accession>
<keyword evidence="2" id="KW-1185">Reference proteome</keyword>
<evidence type="ECO:0000313" key="1">
    <source>
        <dbReference type="EMBL" id="KAK7495123.1"/>
    </source>
</evidence>
<evidence type="ECO:0008006" key="3">
    <source>
        <dbReference type="Google" id="ProtNLM"/>
    </source>
</evidence>
<evidence type="ECO:0000313" key="2">
    <source>
        <dbReference type="Proteomes" id="UP001519460"/>
    </source>
</evidence>
<dbReference type="AlphaFoldDB" id="A0ABD0L768"/>
<reference evidence="1 2" key="1">
    <citation type="journal article" date="2023" name="Sci. Data">
        <title>Genome assembly of the Korean intertidal mud-creeper Batillaria attramentaria.</title>
        <authorList>
            <person name="Patra A.K."/>
            <person name="Ho P.T."/>
            <person name="Jun S."/>
            <person name="Lee S.J."/>
            <person name="Kim Y."/>
            <person name="Won Y.J."/>
        </authorList>
    </citation>
    <scope>NUCLEOTIDE SEQUENCE [LARGE SCALE GENOMIC DNA]</scope>
    <source>
        <strain evidence="1">Wonlab-2016</strain>
    </source>
</reference>
<name>A0ABD0L768_9CAEN</name>
<protein>
    <recommendedName>
        <fullName evidence="3">SWIM-type domain-containing protein</fullName>
    </recommendedName>
</protein>
<gene>
    <name evidence="1" type="ORF">BaRGS_00013533</name>
</gene>